<dbReference type="EMBL" id="JARQWQ010000073">
    <property type="protein sequence ID" value="KAK2553985.1"/>
    <property type="molecule type" value="Genomic_DNA"/>
</dbReference>
<organism evidence="3 4">
    <name type="scientific">Acropora cervicornis</name>
    <name type="common">Staghorn coral</name>
    <dbReference type="NCBI Taxonomy" id="6130"/>
    <lineage>
        <taxon>Eukaryota</taxon>
        <taxon>Metazoa</taxon>
        <taxon>Cnidaria</taxon>
        <taxon>Anthozoa</taxon>
        <taxon>Hexacorallia</taxon>
        <taxon>Scleractinia</taxon>
        <taxon>Astrocoeniina</taxon>
        <taxon>Acroporidae</taxon>
        <taxon>Acropora</taxon>
    </lineage>
</organism>
<dbReference type="CDD" id="cd00037">
    <property type="entry name" value="CLECT"/>
    <property type="match status" value="1"/>
</dbReference>
<reference evidence="3" key="1">
    <citation type="journal article" date="2023" name="G3 (Bethesda)">
        <title>Whole genome assembly and annotation of the endangered Caribbean coral Acropora cervicornis.</title>
        <authorList>
            <person name="Selwyn J.D."/>
            <person name="Vollmer S.V."/>
        </authorList>
    </citation>
    <scope>NUCLEOTIDE SEQUENCE</scope>
    <source>
        <strain evidence="3">K2</strain>
    </source>
</reference>
<dbReference type="PANTHER" id="PTHR22803">
    <property type="entry name" value="MANNOSE, PHOSPHOLIPASE, LECTIN RECEPTOR RELATED"/>
    <property type="match status" value="1"/>
</dbReference>
<dbReference type="Gene3D" id="3.10.100.10">
    <property type="entry name" value="Mannose-Binding Protein A, subunit A"/>
    <property type="match status" value="1"/>
</dbReference>
<keyword evidence="4" id="KW-1185">Reference proteome</keyword>
<keyword evidence="3" id="KW-0675">Receptor</keyword>
<gene>
    <name evidence="3" type="ORF">P5673_024691</name>
</gene>
<dbReference type="InterPro" id="IPR016186">
    <property type="entry name" value="C-type_lectin-like/link_sf"/>
</dbReference>
<name>A0AAD9UY78_ACRCE</name>
<dbReference type="SMART" id="SM00034">
    <property type="entry name" value="CLECT"/>
    <property type="match status" value="1"/>
</dbReference>
<evidence type="ECO:0000313" key="4">
    <source>
        <dbReference type="Proteomes" id="UP001249851"/>
    </source>
</evidence>
<dbReference type="InterPro" id="IPR016187">
    <property type="entry name" value="CTDL_fold"/>
</dbReference>
<sequence length="184" mass="20504">MAASTTQGTQEASPTRDQATTPASRVPSTQPTTTAAPVSNCGQEWHAYRSGCLRLFQYRKNWVDANRHCAKFNTPGKGNGRLISIFSQDDNNRIGNLRSSQGFSQGEYYIGLNDVNNTGTYRWVDGTNASFTNWKNGYPKANDRKDGVVIKMRGDSDYGKWQTKDSNSDRRFICECPDGPCARQ</sequence>
<evidence type="ECO:0000313" key="3">
    <source>
        <dbReference type="EMBL" id="KAK2553985.1"/>
    </source>
</evidence>
<dbReference type="SUPFAM" id="SSF56436">
    <property type="entry name" value="C-type lectin-like"/>
    <property type="match status" value="1"/>
</dbReference>
<dbReference type="InterPro" id="IPR001304">
    <property type="entry name" value="C-type_lectin-like"/>
</dbReference>
<feature type="region of interest" description="Disordered" evidence="1">
    <location>
        <begin position="1"/>
        <end position="38"/>
    </location>
</feature>
<feature type="domain" description="C-type lectin" evidence="2">
    <location>
        <begin position="48"/>
        <end position="175"/>
    </location>
</feature>
<evidence type="ECO:0000256" key="1">
    <source>
        <dbReference type="SAM" id="MobiDB-lite"/>
    </source>
</evidence>
<reference evidence="3" key="2">
    <citation type="journal article" date="2023" name="Science">
        <title>Genomic signatures of disease resistance in endangered staghorn corals.</title>
        <authorList>
            <person name="Vollmer S.V."/>
            <person name="Selwyn J.D."/>
            <person name="Despard B.A."/>
            <person name="Roesel C.L."/>
        </authorList>
    </citation>
    <scope>NUCLEOTIDE SEQUENCE</scope>
    <source>
        <strain evidence="3">K2</strain>
    </source>
</reference>
<dbReference type="Pfam" id="PF00059">
    <property type="entry name" value="Lectin_C"/>
    <property type="match status" value="1"/>
</dbReference>
<dbReference type="AlphaFoldDB" id="A0AAD9UY78"/>
<proteinExistence type="predicted"/>
<evidence type="ECO:0000259" key="2">
    <source>
        <dbReference type="PROSITE" id="PS50041"/>
    </source>
</evidence>
<dbReference type="PROSITE" id="PS50041">
    <property type="entry name" value="C_TYPE_LECTIN_2"/>
    <property type="match status" value="1"/>
</dbReference>
<protein>
    <submittedName>
        <fullName evidence="3">Macrophage mannose receptor 1</fullName>
    </submittedName>
</protein>
<dbReference type="InterPro" id="IPR050111">
    <property type="entry name" value="C-type_lectin/snaclec_domain"/>
</dbReference>
<accession>A0AAD9UY78</accession>
<dbReference type="Proteomes" id="UP001249851">
    <property type="component" value="Unassembled WGS sequence"/>
</dbReference>
<comment type="caution">
    <text evidence="3">The sequence shown here is derived from an EMBL/GenBank/DDBJ whole genome shotgun (WGS) entry which is preliminary data.</text>
</comment>